<dbReference type="EMBL" id="VOMC01000005">
    <property type="protein sequence ID" value="NVI03447.1"/>
    <property type="molecule type" value="Genomic_DNA"/>
</dbReference>
<reference evidence="1 2" key="1">
    <citation type="submission" date="2019-08" db="EMBL/GenBank/DDBJ databases">
        <title>Paraburkholderia simonii sp. nov. and P. youngii sp. nov. Brazilian and Mexican Mimosa-associated rhizobia.</title>
        <authorList>
            <person name="Mavima L."/>
            <person name="Beukes C.W."/>
            <person name="Palmer M."/>
            <person name="De Meyer S.E."/>
            <person name="James E.K."/>
            <person name="Maluk M."/>
            <person name="Avontuur J.R."/>
            <person name="Chan W.Y."/>
            <person name="Venter S.N."/>
            <person name="Steenkamp E.T."/>
        </authorList>
    </citation>
    <scope>NUCLEOTIDE SEQUENCE [LARGE SCALE GENOMIC DNA]</scope>
    <source>
        <strain evidence="1 2">JPY454</strain>
    </source>
</reference>
<comment type="caution">
    <text evidence="1">The sequence shown here is derived from an EMBL/GenBank/DDBJ whole genome shotgun (WGS) entry which is preliminary data.</text>
</comment>
<keyword evidence="2" id="KW-1185">Reference proteome</keyword>
<evidence type="ECO:0000313" key="1">
    <source>
        <dbReference type="EMBL" id="NVI03447.1"/>
    </source>
</evidence>
<proteinExistence type="predicted"/>
<protein>
    <submittedName>
        <fullName evidence="1">Uncharacterized protein</fullName>
    </submittedName>
</protein>
<evidence type="ECO:0000313" key="2">
    <source>
        <dbReference type="Proteomes" id="UP000821598"/>
    </source>
</evidence>
<sequence>MPELSLHHNISKSLRCYKRETLCKPLFSKTVLQCRGGSARHDVPSGELSCIKRCRQELQNCLGPVECKL</sequence>
<organism evidence="1 2">
    <name type="scientific">Paraburkholderia youngii</name>
    <dbReference type="NCBI Taxonomy" id="2782701"/>
    <lineage>
        <taxon>Bacteria</taxon>
        <taxon>Pseudomonadati</taxon>
        <taxon>Pseudomonadota</taxon>
        <taxon>Betaproteobacteria</taxon>
        <taxon>Burkholderiales</taxon>
        <taxon>Burkholderiaceae</taxon>
        <taxon>Paraburkholderia</taxon>
    </lineage>
</organism>
<name>A0ABX2NGE6_9BURK</name>
<accession>A0ABX2NGE6</accession>
<dbReference type="Proteomes" id="UP000821598">
    <property type="component" value="Unassembled WGS sequence"/>
</dbReference>
<gene>
    <name evidence="1" type="ORF">FSB64_06475</name>
</gene>